<gene>
    <name evidence="2" type="ORF">Z955_15970</name>
</gene>
<protein>
    <submittedName>
        <fullName evidence="2">Reverse transcriptase</fullName>
    </submittedName>
</protein>
<keyword evidence="2" id="KW-0808">Transferase</keyword>
<dbReference type="NCBIfam" id="TIGR04416">
    <property type="entry name" value="group_II_RT_mat"/>
    <property type="match status" value="1"/>
</dbReference>
<dbReference type="GO" id="GO:0003676">
    <property type="term" value="F:nucleic acid binding"/>
    <property type="evidence" value="ECO:0007669"/>
    <property type="project" value="InterPro"/>
</dbReference>
<dbReference type="GO" id="GO:0003964">
    <property type="term" value="F:RNA-directed DNA polymerase activity"/>
    <property type="evidence" value="ECO:0007669"/>
    <property type="project" value="UniProtKB-KW"/>
</dbReference>
<dbReference type="GO" id="GO:0004519">
    <property type="term" value="F:endonuclease activity"/>
    <property type="evidence" value="ECO:0007669"/>
    <property type="project" value="InterPro"/>
</dbReference>
<sequence length="611" mass="70841">MEERLELEKRQQLRNNEYYTIQHIFDNLYEQSCNNNKFTDLMEYITSENNILLAYRNIKKNKGSTTCGTDGLDISIYKDMNSKMFVRRIQNNLKNYCPKSVRRVEIPKPNGKTRPLGIPCIEDRIIQQCIKQVIEPICEAKFHKHSYGFRPNRSTNHAIAVSMRLMNKSQLHYVVDVDIKGFFDNVNHSKLKKQLWTLGIQDKNLISIIGKILKSEIQGIGVPTKGTPQGGIISPLLANVVLNELDWWISSQWETFETKNNYGRKRGNRIDVSNKYRAMKQTKLKEIFLVRYADDFKIFCKDYQTAQKVFIAVKNWLKERLELEISSDKSKITNLRKNYTEFLGFKLMVKPKNKKYVCQSRMCNKAVQSTIKKLKEQIKKIQKTRTVKEVLRLNSMILGSHNYYKSATNIALDVGYINFLVMKSLDIRLRSSISNKPEHSETYKRLYGNYTGKARTIKGVTIFPIYGCKNKPPMCFTQEICNYTKSGRELIHKNLQNGALLIMKYLAKGNEYMSAELFDNSISLIAGQQGVCYITQNELEIGNMECHHKKPKSIGGTDEYKNLIWLCYEAHKLVHSTESDTINKYLSVLKLDEKGLKRLNTLRKLVGNSVI</sequence>
<dbReference type="Pfam" id="PF00078">
    <property type="entry name" value="RVT_1"/>
    <property type="match status" value="1"/>
</dbReference>
<dbReference type="InterPro" id="IPR051083">
    <property type="entry name" value="GrpII_Intron_Splice-Mob/Def"/>
</dbReference>
<dbReference type="SMART" id="SM00507">
    <property type="entry name" value="HNHc"/>
    <property type="match status" value="1"/>
</dbReference>
<dbReference type="AlphaFoldDB" id="A0A0A0HXF5"/>
<dbReference type="InterPro" id="IPR043502">
    <property type="entry name" value="DNA/RNA_pol_sf"/>
</dbReference>
<dbReference type="PROSITE" id="PS50878">
    <property type="entry name" value="RT_POL"/>
    <property type="match status" value="1"/>
</dbReference>
<organism evidence="2 3">
    <name type="scientific">Clostridium botulinum C/D str. DC5</name>
    <dbReference type="NCBI Taxonomy" id="1443128"/>
    <lineage>
        <taxon>Bacteria</taxon>
        <taxon>Bacillati</taxon>
        <taxon>Bacillota</taxon>
        <taxon>Clostridia</taxon>
        <taxon>Eubacteriales</taxon>
        <taxon>Clostridiaceae</taxon>
        <taxon>Clostridium</taxon>
    </lineage>
</organism>
<dbReference type="Proteomes" id="UP000030014">
    <property type="component" value="Unassembled WGS sequence"/>
</dbReference>
<evidence type="ECO:0000259" key="1">
    <source>
        <dbReference type="PROSITE" id="PS50878"/>
    </source>
</evidence>
<dbReference type="PANTHER" id="PTHR34047:SF8">
    <property type="entry name" value="PROTEIN YKFC"/>
    <property type="match status" value="1"/>
</dbReference>
<dbReference type="Gene3D" id="1.10.30.50">
    <property type="match status" value="1"/>
</dbReference>
<feature type="domain" description="Reverse transcriptase" evidence="1">
    <location>
        <begin position="87"/>
        <end position="347"/>
    </location>
</feature>
<keyword evidence="2" id="KW-0695">RNA-directed DNA polymerase</keyword>
<comment type="caution">
    <text evidence="2">The sequence shown here is derived from an EMBL/GenBank/DDBJ whole genome shotgun (WGS) entry which is preliminary data.</text>
</comment>
<dbReference type="Pfam" id="PF01844">
    <property type="entry name" value="HNH"/>
    <property type="match status" value="1"/>
</dbReference>
<dbReference type="CDD" id="cd00085">
    <property type="entry name" value="HNHc"/>
    <property type="match status" value="1"/>
</dbReference>
<proteinExistence type="predicted"/>
<dbReference type="GO" id="GO:0008270">
    <property type="term" value="F:zinc ion binding"/>
    <property type="evidence" value="ECO:0007669"/>
    <property type="project" value="InterPro"/>
</dbReference>
<evidence type="ECO:0000313" key="2">
    <source>
        <dbReference type="EMBL" id="KGM93083.1"/>
    </source>
</evidence>
<dbReference type="PANTHER" id="PTHR34047">
    <property type="entry name" value="NUCLEAR INTRON MATURASE 1, MITOCHONDRIAL-RELATED"/>
    <property type="match status" value="1"/>
</dbReference>
<accession>A0A0A0HXF5</accession>
<dbReference type="RefSeq" id="WP_039258798.1">
    <property type="nucleotide sequence ID" value="NZ_JDRY01000173.1"/>
</dbReference>
<dbReference type="EMBL" id="JDRY01000173">
    <property type="protein sequence ID" value="KGM93083.1"/>
    <property type="molecule type" value="Genomic_DNA"/>
</dbReference>
<dbReference type="SUPFAM" id="SSF56672">
    <property type="entry name" value="DNA/RNA polymerases"/>
    <property type="match status" value="1"/>
</dbReference>
<dbReference type="InterPro" id="IPR000477">
    <property type="entry name" value="RT_dom"/>
</dbReference>
<reference evidence="2 3" key="1">
    <citation type="submission" date="2014-01" db="EMBL/GenBank/DDBJ databases">
        <title>Plasmidome dynamics in the species complex Clostridium novyi sensu lato converts strains of independent lineages into distinctly different pathogens.</title>
        <authorList>
            <person name="Skarin H."/>
            <person name="Segerman B."/>
        </authorList>
    </citation>
    <scope>NUCLEOTIDE SEQUENCE [LARGE SCALE GENOMIC DNA]</scope>
    <source>
        <strain evidence="2 3">DC5</strain>
    </source>
</reference>
<dbReference type="InterPro" id="IPR030931">
    <property type="entry name" value="Group_II_RT_mat"/>
</dbReference>
<dbReference type="CDD" id="cd01651">
    <property type="entry name" value="RT_G2_intron"/>
    <property type="match status" value="1"/>
</dbReference>
<keyword evidence="2" id="KW-0548">Nucleotidyltransferase</keyword>
<evidence type="ECO:0000313" key="3">
    <source>
        <dbReference type="Proteomes" id="UP000030014"/>
    </source>
</evidence>
<dbReference type="InterPro" id="IPR002711">
    <property type="entry name" value="HNH"/>
</dbReference>
<dbReference type="InterPro" id="IPR003615">
    <property type="entry name" value="HNH_nuc"/>
</dbReference>
<name>A0A0A0HXF5_CLOBO</name>